<dbReference type="OrthoDB" id="2437168at2759"/>
<name>A0A9N9JA20_9GLOM</name>
<feature type="region of interest" description="Disordered" evidence="1">
    <location>
        <begin position="1"/>
        <end position="106"/>
    </location>
</feature>
<feature type="compositionally biased region" description="Basic and acidic residues" evidence="1">
    <location>
        <begin position="1"/>
        <end position="61"/>
    </location>
</feature>
<keyword evidence="3" id="KW-1185">Reference proteome</keyword>
<dbReference type="AlphaFoldDB" id="A0A9N9JA20"/>
<feature type="compositionally biased region" description="Polar residues" evidence="1">
    <location>
        <begin position="68"/>
        <end position="91"/>
    </location>
</feature>
<dbReference type="Proteomes" id="UP000789405">
    <property type="component" value="Unassembled WGS sequence"/>
</dbReference>
<protein>
    <submittedName>
        <fullName evidence="2">21793_t:CDS:1</fullName>
    </submittedName>
</protein>
<reference evidence="2" key="1">
    <citation type="submission" date="2021-06" db="EMBL/GenBank/DDBJ databases">
        <authorList>
            <person name="Kallberg Y."/>
            <person name="Tangrot J."/>
            <person name="Rosling A."/>
        </authorList>
    </citation>
    <scope>NUCLEOTIDE SEQUENCE</scope>
    <source>
        <strain evidence="2">MA453B</strain>
    </source>
</reference>
<organism evidence="2 3">
    <name type="scientific">Dentiscutata erythropus</name>
    <dbReference type="NCBI Taxonomy" id="1348616"/>
    <lineage>
        <taxon>Eukaryota</taxon>
        <taxon>Fungi</taxon>
        <taxon>Fungi incertae sedis</taxon>
        <taxon>Mucoromycota</taxon>
        <taxon>Glomeromycotina</taxon>
        <taxon>Glomeromycetes</taxon>
        <taxon>Diversisporales</taxon>
        <taxon>Gigasporaceae</taxon>
        <taxon>Dentiscutata</taxon>
    </lineage>
</organism>
<proteinExistence type="predicted"/>
<gene>
    <name evidence="2" type="ORF">DERYTH_LOCUS18687</name>
</gene>
<sequence>KAMADELSHDALRKCKSRENETPEQCQKRLARDRENKSKKKNAESAEEHRKRLDKEKEQRQKWRALNSKKSLNTADVRLSLNNQENEQTMPSALIDESDRKIFEIR</sequence>
<evidence type="ECO:0000313" key="3">
    <source>
        <dbReference type="Proteomes" id="UP000789405"/>
    </source>
</evidence>
<feature type="compositionally biased region" description="Basic and acidic residues" evidence="1">
    <location>
        <begin position="97"/>
        <end position="106"/>
    </location>
</feature>
<accession>A0A9N9JA20</accession>
<comment type="caution">
    <text evidence="2">The sequence shown here is derived from an EMBL/GenBank/DDBJ whole genome shotgun (WGS) entry which is preliminary data.</text>
</comment>
<evidence type="ECO:0000256" key="1">
    <source>
        <dbReference type="SAM" id="MobiDB-lite"/>
    </source>
</evidence>
<dbReference type="EMBL" id="CAJVPY010019317">
    <property type="protein sequence ID" value="CAG8771023.1"/>
    <property type="molecule type" value="Genomic_DNA"/>
</dbReference>
<feature type="non-terminal residue" evidence="2">
    <location>
        <position position="106"/>
    </location>
</feature>
<evidence type="ECO:0000313" key="2">
    <source>
        <dbReference type="EMBL" id="CAG8771023.1"/>
    </source>
</evidence>